<dbReference type="Proteomes" id="UP000289238">
    <property type="component" value="Unassembled WGS sequence"/>
</dbReference>
<dbReference type="PROSITE" id="PS51257">
    <property type="entry name" value="PROKAR_LIPOPROTEIN"/>
    <property type="match status" value="1"/>
</dbReference>
<gene>
    <name evidence="2" type="ORF">DSM00_778</name>
</gene>
<reference evidence="2 3" key="1">
    <citation type="submission" date="2018-07" db="EMBL/GenBank/DDBJ databases">
        <title>Leeuwenhoekiella genomics.</title>
        <authorList>
            <person name="Tahon G."/>
            <person name="Willems A."/>
        </authorList>
    </citation>
    <scope>NUCLEOTIDE SEQUENCE [LARGE SCALE GENOMIC DNA]</scope>
    <source>
        <strain evidence="2 3">LMG 22550</strain>
    </source>
</reference>
<organism evidence="2 3">
    <name type="scientific">Leeuwenhoekiella aequorea</name>
    <dbReference type="NCBI Taxonomy" id="283736"/>
    <lineage>
        <taxon>Bacteria</taxon>
        <taxon>Pseudomonadati</taxon>
        <taxon>Bacteroidota</taxon>
        <taxon>Flavobacteriia</taxon>
        <taxon>Flavobacteriales</taxon>
        <taxon>Flavobacteriaceae</taxon>
        <taxon>Leeuwenhoekiella</taxon>
    </lineage>
</organism>
<accession>A0A4V1KRI0</accession>
<evidence type="ECO:0000256" key="1">
    <source>
        <dbReference type="SAM" id="MobiDB-lite"/>
    </source>
</evidence>
<dbReference type="AlphaFoldDB" id="A0A4V1KRI0"/>
<comment type="caution">
    <text evidence="2">The sequence shown here is derived from an EMBL/GenBank/DDBJ whole genome shotgun (WGS) entry which is preliminary data.</text>
</comment>
<dbReference type="EMBL" id="QOVM01000001">
    <property type="protein sequence ID" value="RXG24982.1"/>
    <property type="molecule type" value="Genomic_DNA"/>
</dbReference>
<dbReference type="OrthoDB" id="1442986at2"/>
<proteinExistence type="predicted"/>
<evidence type="ECO:0000313" key="2">
    <source>
        <dbReference type="EMBL" id="RXG24982.1"/>
    </source>
</evidence>
<dbReference type="RefSeq" id="WP_128756688.1">
    <property type="nucleotide sequence ID" value="NZ_QOVM01000001.1"/>
</dbReference>
<name>A0A4V1KRI0_9FLAO</name>
<sequence length="173" mass="19301">MRKSIFICSLATTLAFYSCGNRQTDTDEIRLEEKAEKISPDEMDQTGLSVSSQDPDELAAINSAKNQVNKYFEALNNGDDLKAYEEMATSSDRGTRSSFSEKNANIESVELSFTEDGEVSMQGDNTDIKLPIRYVVKTKQGNTESYNGYATISKKGDDGDFKIQEMNVTRENQ</sequence>
<protein>
    <recommendedName>
        <fullName evidence="4">DUF4440 domain-containing protein</fullName>
    </recommendedName>
</protein>
<keyword evidence="3" id="KW-1185">Reference proteome</keyword>
<evidence type="ECO:0008006" key="4">
    <source>
        <dbReference type="Google" id="ProtNLM"/>
    </source>
</evidence>
<evidence type="ECO:0000313" key="3">
    <source>
        <dbReference type="Proteomes" id="UP000289238"/>
    </source>
</evidence>
<feature type="region of interest" description="Disordered" evidence="1">
    <location>
        <begin position="33"/>
        <end position="53"/>
    </location>
</feature>